<comment type="caution">
    <text evidence="12">The sequence shown here is derived from an EMBL/GenBank/DDBJ whole genome shotgun (WGS) entry which is preliminary data.</text>
</comment>
<reference evidence="12" key="1">
    <citation type="submission" date="2020-03" db="EMBL/GenBank/DDBJ databases">
        <title>A high-quality chromosome-level genome assembly of a woody plant with both climbing and erect habits, Rhamnella rubrinervis.</title>
        <authorList>
            <person name="Lu Z."/>
            <person name="Yang Y."/>
            <person name="Zhu X."/>
            <person name="Sun Y."/>
        </authorList>
    </citation>
    <scope>NUCLEOTIDE SEQUENCE</scope>
    <source>
        <strain evidence="12">BYM</strain>
        <tissue evidence="12">Leaf</tissue>
    </source>
</reference>
<dbReference type="SUPFAM" id="SSF46689">
    <property type="entry name" value="Homeodomain-like"/>
    <property type="match status" value="1"/>
</dbReference>
<dbReference type="OrthoDB" id="1918181at2759"/>
<evidence type="ECO:0000256" key="1">
    <source>
        <dbReference type="ARBA" id="ARBA00004123"/>
    </source>
</evidence>
<evidence type="ECO:0000256" key="7">
    <source>
        <dbReference type="ARBA" id="ARBA00023242"/>
    </source>
</evidence>
<dbReference type="Proteomes" id="UP000796880">
    <property type="component" value="Unassembled WGS sequence"/>
</dbReference>
<dbReference type="GO" id="GO:0003677">
    <property type="term" value="F:DNA binding"/>
    <property type="evidence" value="ECO:0007669"/>
    <property type="project" value="UniProtKB-UniRule"/>
</dbReference>
<feature type="domain" description="Homeobox" evidence="11">
    <location>
        <begin position="90"/>
        <end position="145"/>
    </location>
</feature>
<dbReference type="SMART" id="SM00389">
    <property type="entry name" value="HOX"/>
    <property type="match status" value="1"/>
</dbReference>
<comment type="subcellular location">
    <subcellularLocation>
        <location evidence="1 9 10">Nucleus</location>
    </subcellularLocation>
</comment>
<name>A0A8K0GSW8_9ROSA</name>
<comment type="similarity">
    <text evidence="8">Belongs to the WUS homeobox family.</text>
</comment>
<feature type="DNA-binding region" description="Homeobox" evidence="9">
    <location>
        <begin position="92"/>
        <end position="146"/>
    </location>
</feature>
<keyword evidence="3" id="KW-0805">Transcription regulation</keyword>
<sequence length="381" mass="43656">MWMMGYNDGGDFNMADSFNGRKLRPLIPRVPGVTCTNTTTATTNPPCLSRINHGSDFFAQYHHLASVADQNKREFNTTPQVVVSSRWNPTPEQLRALEELYRRGTRTPNAEQIQHITAQLRRYGKIEGKNVFYWFQNHKARERQKRRRQTESAAPVPDHELDMSEKKELGASRTVFEVEQTKNWAPSTNCSTLTDQESVSIQRATKAGVTECMTDGWIQFGEGELQQQQRRSFVQRNATWQMMQLSCPPPPTHHLINTTLTPTTTTTITTTMTTPTRTALRTMDQKLIKTQDLSIFIAPPYRYDNGVYNHVNNHVFCHEEEDCCVDEYQSQTLQLFPLRTCNENEILGEKETDQISVSAMNGSFSATTPCLQFFEFLPLKN</sequence>
<dbReference type="EMBL" id="VOIH02000009">
    <property type="protein sequence ID" value="KAF3437184.1"/>
    <property type="molecule type" value="Genomic_DNA"/>
</dbReference>
<dbReference type="InterPro" id="IPR001356">
    <property type="entry name" value="HD"/>
</dbReference>
<evidence type="ECO:0000256" key="10">
    <source>
        <dbReference type="RuleBase" id="RU000682"/>
    </source>
</evidence>
<dbReference type="FunFam" id="1.10.10.60:FF:000146">
    <property type="entry name" value="WUSCHEL-related homeobox 4"/>
    <property type="match status" value="1"/>
</dbReference>
<evidence type="ECO:0000256" key="8">
    <source>
        <dbReference type="ARBA" id="ARBA00024040"/>
    </source>
</evidence>
<keyword evidence="5 9" id="KW-0371">Homeobox</keyword>
<keyword evidence="7 9" id="KW-0539">Nucleus</keyword>
<evidence type="ECO:0000313" key="13">
    <source>
        <dbReference type="Proteomes" id="UP000796880"/>
    </source>
</evidence>
<dbReference type="InterPro" id="IPR044555">
    <property type="entry name" value="WUSCHEL-like"/>
</dbReference>
<dbReference type="AlphaFoldDB" id="A0A8K0GSW8"/>
<protein>
    <recommendedName>
        <fullName evidence="11">Homeobox domain-containing protein</fullName>
    </recommendedName>
</protein>
<evidence type="ECO:0000313" key="12">
    <source>
        <dbReference type="EMBL" id="KAF3437184.1"/>
    </source>
</evidence>
<gene>
    <name evidence="12" type="ORF">FNV43_RR19937</name>
</gene>
<keyword evidence="6" id="KW-0804">Transcription</keyword>
<dbReference type="GO" id="GO:0005634">
    <property type="term" value="C:nucleus"/>
    <property type="evidence" value="ECO:0007669"/>
    <property type="project" value="UniProtKB-SubCell"/>
</dbReference>
<dbReference type="PANTHER" id="PTHR45940:SF13">
    <property type="entry name" value="WUSCHEL-RELATED HOMEOBOX 1"/>
    <property type="match status" value="1"/>
</dbReference>
<keyword evidence="2" id="KW-0217">Developmental protein</keyword>
<keyword evidence="13" id="KW-1185">Reference proteome</keyword>
<dbReference type="GO" id="GO:0099402">
    <property type="term" value="P:plant organ development"/>
    <property type="evidence" value="ECO:0007669"/>
    <property type="project" value="InterPro"/>
</dbReference>
<evidence type="ECO:0000256" key="3">
    <source>
        <dbReference type="ARBA" id="ARBA00023015"/>
    </source>
</evidence>
<proteinExistence type="inferred from homology"/>
<organism evidence="12 13">
    <name type="scientific">Rhamnella rubrinervis</name>
    <dbReference type="NCBI Taxonomy" id="2594499"/>
    <lineage>
        <taxon>Eukaryota</taxon>
        <taxon>Viridiplantae</taxon>
        <taxon>Streptophyta</taxon>
        <taxon>Embryophyta</taxon>
        <taxon>Tracheophyta</taxon>
        <taxon>Spermatophyta</taxon>
        <taxon>Magnoliopsida</taxon>
        <taxon>eudicotyledons</taxon>
        <taxon>Gunneridae</taxon>
        <taxon>Pentapetalae</taxon>
        <taxon>rosids</taxon>
        <taxon>fabids</taxon>
        <taxon>Rosales</taxon>
        <taxon>Rhamnaceae</taxon>
        <taxon>rhamnoid group</taxon>
        <taxon>Rhamneae</taxon>
        <taxon>Rhamnella</taxon>
    </lineage>
</organism>
<dbReference type="CDD" id="cd00086">
    <property type="entry name" value="homeodomain"/>
    <property type="match status" value="1"/>
</dbReference>
<dbReference type="PROSITE" id="PS50071">
    <property type="entry name" value="HOMEOBOX_2"/>
    <property type="match status" value="1"/>
</dbReference>
<keyword evidence="4 9" id="KW-0238">DNA-binding</keyword>
<evidence type="ECO:0000256" key="9">
    <source>
        <dbReference type="PROSITE-ProRule" id="PRU00108"/>
    </source>
</evidence>
<dbReference type="Gene3D" id="1.10.10.60">
    <property type="entry name" value="Homeodomain-like"/>
    <property type="match status" value="1"/>
</dbReference>
<evidence type="ECO:0000256" key="2">
    <source>
        <dbReference type="ARBA" id="ARBA00022473"/>
    </source>
</evidence>
<dbReference type="Pfam" id="PF00046">
    <property type="entry name" value="Homeodomain"/>
    <property type="match status" value="1"/>
</dbReference>
<dbReference type="GO" id="GO:0003700">
    <property type="term" value="F:DNA-binding transcription factor activity"/>
    <property type="evidence" value="ECO:0007669"/>
    <property type="project" value="InterPro"/>
</dbReference>
<evidence type="ECO:0000256" key="4">
    <source>
        <dbReference type="ARBA" id="ARBA00023125"/>
    </source>
</evidence>
<evidence type="ECO:0000259" key="11">
    <source>
        <dbReference type="PROSITE" id="PS50071"/>
    </source>
</evidence>
<evidence type="ECO:0000256" key="5">
    <source>
        <dbReference type="ARBA" id="ARBA00023155"/>
    </source>
</evidence>
<accession>A0A8K0GSW8</accession>
<dbReference type="InterPro" id="IPR009057">
    <property type="entry name" value="Homeodomain-like_sf"/>
</dbReference>
<dbReference type="PANTHER" id="PTHR45940">
    <property type="entry name" value="WUSCHEL-RELATED HOMEOBOX 1-RELATED"/>
    <property type="match status" value="1"/>
</dbReference>
<evidence type="ECO:0000256" key="6">
    <source>
        <dbReference type="ARBA" id="ARBA00023163"/>
    </source>
</evidence>